<sequence>MGKGMRGMPFSFGPWMMVVASCAALPACGRPTGDPEPAMRTIDCALAGASAFTPVCRVEQAGLVLVVHHPDGGFRRLHKVADGRGVISADGVEEALVAWANDGRLMVTVGPDRYLFPAKVKPDNAPKP</sequence>
<gene>
    <name evidence="1" type="ORF">Y88_0573</name>
</gene>
<proteinExistence type="predicted"/>
<protein>
    <recommendedName>
        <fullName evidence="3">Lipoprotein</fullName>
    </recommendedName>
</protein>
<comment type="caution">
    <text evidence="1">The sequence shown here is derived from an EMBL/GenBank/DDBJ whole genome shotgun (WGS) entry which is preliminary data.</text>
</comment>
<dbReference type="PROSITE" id="PS51257">
    <property type="entry name" value="PROKAR_LIPOPROTEIN"/>
    <property type="match status" value="1"/>
</dbReference>
<dbReference type="HOGENOM" id="CLU_147984_0_0_5"/>
<evidence type="ECO:0000313" key="2">
    <source>
        <dbReference type="Proteomes" id="UP000004728"/>
    </source>
</evidence>
<name>F1ZA75_9SPHN</name>
<evidence type="ECO:0008006" key="3">
    <source>
        <dbReference type="Google" id="ProtNLM"/>
    </source>
</evidence>
<dbReference type="Proteomes" id="UP000004728">
    <property type="component" value="Unassembled WGS sequence"/>
</dbReference>
<organism evidence="1 2">
    <name type="scientific">Novosphingobium nitrogenifigens DSM 19370</name>
    <dbReference type="NCBI Taxonomy" id="983920"/>
    <lineage>
        <taxon>Bacteria</taxon>
        <taxon>Pseudomonadati</taxon>
        <taxon>Pseudomonadota</taxon>
        <taxon>Alphaproteobacteria</taxon>
        <taxon>Sphingomonadales</taxon>
        <taxon>Sphingomonadaceae</taxon>
        <taxon>Novosphingobium</taxon>
    </lineage>
</organism>
<dbReference type="EMBL" id="AEWJ01000041">
    <property type="protein sequence ID" value="EGD58517.1"/>
    <property type="molecule type" value="Genomic_DNA"/>
</dbReference>
<accession>F1ZA75</accession>
<dbReference type="InParanoid" id="F1ZA75"/>
<dbReference type="STRING" id="983920.Y88_0573"/>
<dbReference type="eggNOG" id="ENOG5031BZ9">
    <property type="taxonomic scope" value="Bacteria"/>
</dbReference>
<dbReference type="AlphaFoldDB" id="F1ZA75"/>
<keyword evidence="2" id="KW-1185">Reference proteome</keyword>
<evidence type="ECO:0000313" key="1">
    <source>
        <dbReference type="EMBL" id="EGD58517.1"/>
    </source>
</evidence>
<reference evidence="1 2" key="1">
    <citation type="journal article" date="2012" name="J. Bacteriol.">
        <title>Draft Genome Sequence of Novosphingobium nitrogenifigens Y88T.</title>
        <authorList>
            <person name="Strabala T.J."/>
            <person name="Macdonald L."/>
            <person name="Liu V."/>
            <person name="Smit A.M."/>
        </authorList>
    </citation>
    <scope>NUCLEOTIDE SEQUENCE [LARGE SCALE GENOMIC DNA]</scope>
    <source>
        <strain evidence="1 2">DSM 19370</strain>
    </source>
</reference>